<dbReference type="RefSeq" id="WP_191250392.1">
    <property type="nucleotide sequence ID" value="NZ_BNCI01000001.1"/>
</dbReference>
<dbReference type="Proteomes" id="UP000630923">
    <property type="component" value="Unassembled WGS sequence"/>
</dbReference>
<evidence type="ECO:0000313" key="2">
    <source>
        <dbReference type="Proteomes" id="UP000630923"/>
    </source>
</evidence>
<evidence type="ECO:0000313" key="1">
    <source>
        <dbReference type="EMBL" id="GHF17239.1"/>
    </source>
</evidence>
<organism evidence="1 2">
    <name type="scientific">Kordiimonas sediminis</name>
    <dbReference type="NCBI Taxonomy" id="1735581"/>
    <lineage>
        <taxon>Bacteria</taxon>
        <taxon>Pseudomonadati</taxon>
        <taxon>Pseudomonadota</taxon>
        <taxon>Alphaproteobacteria</taxon>
        <taxon>Kordiimonadales</taxon>
        <taxon>Kordiimonadaceae</taxon>
        <taxon>Kordiimonas</taxon>
    </lineage>
</organism>
<keyword evidence="2" id="KW-1185">Reference proteome</keyword>
<gene>
    <name evidence="1" type="ORF">GCM10017044_09510</name>
</gene>
<sequence length="138" mass="15016">MTDIYTKDLLRWTLKIPFQERMESPDASVVKTSRICGSRISLDVTFGPDGTINGAGWEVKACALGQATAAMVGQHIIGLGKAEFDEIDQLFASLVKGEDVHFPDKWQDLQALAPVKDHPGRQGSVALPFDCLRAVFAA</sequence>
<reference evidence="1" key="2">
    <citation type="submission" date="2020-09" db="EMBL/GenBank/DDBJ databases">
        <authorList>
            <person name="Sun Q."/>
            <person name="Kim S."/>
        </authorList>
    </citation>
    <scope>NUCLEOTIDE SEQUENCE</scope>
    <source>
        <strain evidence="1">KCTC 42590</strain>
    </source>
</reference>
<dbReference type="EMBL" id="BNCI01000001">
    <property type="protein sequence ID" value="GHF17239.1"/>
    <property type="molecule type" value="Genomic_DNA"/>
</dbReference>
<name>A0A919APM8_9PROT</name>
<dbReference type="SUPFAM" id="SSF82649">
    <property type="entry name" value="SufE/NifU"/>
    <property type="match status" value="1"/>
</dbReference>
<comment type="caution">
    <text evidence="1">The sequence shown here is derived from an EMBL/GenBank/DDBJ whole genome shotgun (WGS) entry which is preliminary data.</text>
</comment>
<protein>
    <submittedName>
        <fullName evidence="1">Iron-sulfur cluster assembly scaffold protein</fullName>
    </submittedName>
</protein>
<reference evidence="1" key="1">
    <citation type="journal article" date="2014" name="Int. J. Syst. Evol. Microbiol.">
        <title>Complete genome sequence of Corynebacterium casei LMG S-19264T (=DSM 44701T), isolated from a smear-ripened cheese.</title>
        <authorList>
            <consortium name="US DOE Joint Genome Institute (JGI-PGF)"/>
            <person name="Walter F."/>
            <person name="Albersmeier A."/>
            <person name="Kalinowski J."/>
            <person name="Ruckert C."/>
        </authorList>
    </citation>
    <scope>NUCLEOTIDE SEQUENCE</scope>
    <source>
        <strain evidence="1">KCTC 42590</strain>
    </source>
</reference>
<proteinExistence type="predicted"/>
<dbReference type="Gene3D" id="3.90.1010.10">
    <property type="match status" value="1"/>
</dbReference>
<accession>A0A919APM8</accession>
<dbReference type="AlphaFoldDB" id="A0A919APM8"/>